<evidence type="ECO:0000313" key="2">
    <source>
        <dbReference type="Proteomes" id="UP000295511"/>
    </source>
</evidence>
<comment type="caution">
    <text evidence="1">The sequence shown here is derived from an EMBL/GenBank/DDBJ whole genome shotgun (WGS) entry which is preliminary data.</text>
</comment>
<dbReference type="Pfam" id="PF19799">
    <property type="entry name" value="DUF6282"/>
    <property type="match status" value="1"/>
</dbReference>
<dbReference type="InterPro" id="IPR046249">
    <property type="entry name" value="DUF6282"/>
</dbReference>
<dbReference type="RefSeq" id="WP_133204803.1">
    <property type="nucleotide sequence ID" value="NZ_SMRU01000015.1"/>
</dbReference>
<reference evidence="1 2" key="1">
    <citation type="submission" date="2019-03" db="EMBL/GenBank/DDBJ databases">
        <title>Whole genome sequence of Arthrobacter sp JH1-1.</title>
        <authorList>
            <person name="Trinh H.N."/>
        </authorList>
    </citation>
    <scope>NUCLEOTIDE SEQUENCE [LARGE SCALE GENOMIC DNA]</scope>
    <source>
        <strain evidence="1 2">JH1-1</strain>
    </source>
</reference>
<proteinExistence type="predicted"/>
<gene>
    <name evidence="1" type="ORF">E1809_13760</name>
</gene>
<dbReference type="OrthoDB" id="6725302at2"/>
<dbReference type="InterPro" id="IPR032466">
    <property type="entry name" value="Metal_Hydrolase"/>
</dbReference>
<evidence type="ECO:0000313" key="1">
    <source>
        <dbReference type="EMBL" id="TDF94609.1"/>
    </source>
</evidence>
<sequence>MTITSEPISSLAEGTAESLGIGASLPRETFDHRSMELPDELIRGTSDVHVHSGPWLQSCPGRLDPFQIAEQAKAAGMKSLVFYDHTLGISTGTAQLASRQVTGINIFGGIILTSVLGGLNPRAVKTALHYGSGAKFVHFGAHCTHYMVTHEGSFVDGKPVRFVDQYPKFAQDELPRAIRIPLDGSVPSELVEILGLISERPDVHLNTGHLSVDEAIRLVDLAIGFGIKKIVVAHPCRARMTTEQQKELAQKGVLLEGAVSDWMFHRGLRRTNYYVERELADEIAGIASTPELSAGVVPWAKQIRDIGVEHFLLGTDYGIRSGPTPVEGMRTLISTLLDLEFTSEEIHTLTKSNADWLFDLD</sequence>
<accession>A0A4R5KGQ0</accession>
<dbReference type="Proteomes" id="UP000295511">
    <property type="component" value="Unassembled WGS sequence"/>
</dbReference>
<dbReference type="SUPFAM" id="SSF51556">
    <property type="entry name" value="Metallo-dependent hydrolases"/>
    <property type="match status" value="1"/>
</dbReference>
<name>A0A4R5KGQ0_9MICC</name>
<dbReference type="EMBL" id="SMRU01000015">
    <property type="protein sequence ID" value="TDF94609.1"/>
    <property type="molecule type" value="Genomic_DNA"/>
</dbReference>
<protein>
    <submittedName>
        <fullName evidence="1">Uncharacterized protein</fullName>
    </submittedName>
</protein>
<organism evidence="1 2">
    <name type="scientific">Arthrobacter terricola</name>
    <dbReference type="NCBI Taxonomy" id="2547396"/>
    <lineage>
        <taxon>Bacteria</taxon>
        <taxon>Bacillati</taxon>
        <taxon>Actinomycetota</taxon>
        <taxon>Actinomycetes</taxon>
        <taxon>Micrococcales</taxon>
        <taxon>Micrococcaceae</taxon>
        <taxon>Arthrobacter</taxon>
    </lineage>
</organism>
<dbReference type="AlphaFoldDB" id="A0A4R5KGQ0"/>
<keyword evidence="2" id="KW-1185">Reference proteome</keyword>